<feature type="transmembrane region" description="Helical" evidence="12">
    <location>
        <begin position="381"/>
        <end position="399"/>
    </location>
</feature>
<dbReference type="SUPFAM" id="SSF81321">
    <property type="entry name" value="Family A G protein-coupled receptor-like"/>
    <property type="match status" value="1"/>
</dbReference>
<feature type="transmembrane region" description="Helical" evidence="12">
    <location>
        <begin position="70"/>
        <end position="92"/>
    </location>
</feature>
<keyword evidence="3 10" id="KW-0812">Transmembrane</keyword>
<feature type="domain" description="G-protein coupled receptors family 1 profile" evidence="13">
    <location>
        <begin position="49"/>
        <end position="396"/>
    </location>
</feature>
<comment type="similarity">
    <text evidence="10">Belongs to the G-protein coupled receptor 1 family.</text>
</comment>
<evidence type="ECO:0000313" key="15">
    <source>
        <dbReference type="RefSeq" id="XP_022081354.1"/>
    </source>
</evidence>
<feature type="transmembrane region" description="Helical" evidence="12">
    <location>
        <begin position="155"/>
        <end position="176"/>
    </location>
</feature>
<keyword evidence="6 12" id="KW-0472">Membrane</keyword>
<feature type="transmembrane region" description="Helical" evidence="12">
    <location>
        <begin position="33"/>
        <end position="58"/>
    </location>
</feature>
<dbReference type="KEGG" id="aplc:110974204"/>
<feature type="transmembrane region" description="Helical" evidence="12">
    <location>
        <begin position="340"/>
        <end position="361"/>
    </location>
</feature>
<dbReference type="RefSeq" id="XP_022081354.1">
    <property type="nucleotide sequence ID" value="XM_022225662.1"/>
</dbReference>
<evidence type="ECO:0000256" key="9">
    <source>
        <dbReference type="ARBA" id="ARBA00023224"/>
    </source>
</evidence>
<dbReference type="InterPro" id="IPR017452">
    <property type="entry name" value="GPCR_Rhodpsn_7TM"/>
</dbReference>
<reference evidence="15" key="1">
    <citation type="submission" date="2025-08" db="UniProtKB">
        <authorList>
            <consortium name="RefSeq"/>
        </authorList>
    </citation>
    <scope>IDENTIFICATION</scope>
</reference>
<evidence type="ECO:0000313" key="14">
    <source>
        <dbReference type="Proteomes" id="UP000694845"/>
    </source>
</evidence>
<dbReference type="Proteomes" id="UP000694845">
    <property type="component" value="Unplaced"/>
</dbReference>
<evidence type="ECO:0000256" key="6">
    <source>
        <dbReference type="ARBA" id="ARBA00023136"/>
    </source>
</evidence>
<sequence length="418" mass="45845">MDNTTSVLTDDAFLNLTTIGTPIPTEPSGAGPIVVGVLLLLVVIITLAGNILTICAFVSNILLRQKPSNLLLLSLSCSDLVVGATGLPMAAIHTGLGYWPLGKAGCITLAFCSVVGVSAGMYTVTAVSLDRYFLVSREYPAYLKLQSARNVKVTIAAAWTVAVLISSCEAIVWVTGDYTSVDYTKVCLSPVRSDPRFTHVIFVLLFVIPFLVILISTLRFSFLLRKRLRKQKQARRPSFDAVNNRLAPAKGAHKVSNSATSTFLTSEFPSEMETTEFSSGLGSQQQPPLSPNQNAEPRRPLKRKPLDASWRKKSFFGMGDGSLGGSFSRAKARRRYVKPAVRLAILLGVFALCTLPYPIFIVLSKGSDCDDCILRQVRNHLSNLLLSNSGLNPFLYAVMHRRIREFYKTKLTCKRRCC</sequence>
<evidence type="ECO:0000256" key="3">
    <source>
        <dbReference type="ARBA" id="ARBA00022692"/>
    </source>
</evidence>
<feature type="region of interest" description="Disordered" evidence="11">
    <location>
        <begin position="275"/>
        <end position="303"/>
    </location>
</feature>
<keyword evidence="7" id="KW-1015">Disulfide bond</keyword>
<protein>
    <submittedName>
        <fullName evidence="15">Muscarinic acetylcholine receptor DM1-like</fullName>
    </submittedName>
</protein>
<keyword evidence="4 12" id="KW-1133">Transmembrane helix</keyword>
<dbReference type="OMA" id="LTICAFV"/>
<accession>A0A8B7XKL8</accession>
<evidence type="ECO:0000256" key="5">
    <source>
        <dbReference type="ARBA" id="ARBA00023040"/>
    </source>
</evidence>
<keyword evidence="9 10" id="KW-0807">Transducer</keyword>
<keyword evidence="2" id="KW-1003">Cell membrane</keyword>
<evidence type="ECO:0000256" key="1">
    <source>
        <dbReference type="ARBA" id="ARBA00004651"/>
    </source>
</evidence>
<dbReference type="PANTHER" id="PTHR24248">
    <property type="entry name" value="ADRENERGIC RECEPTOR-RELATED G-PROTEIN COUPLED RECEPTOR"/>
    <property type="match status" value="1"/>
</dbReference>
<evidence type="ECO:0000256" key="4">
    <source>
        <dbReference type="ARBA" id="ARBA00022989"/>
    </source>
</evidence>
<gene>
    <name evidence="15" type="primary">LOC110974204</name>
</gene>
<dbReference type="InterPro" id="IPR000276">
    <property type="entry name" value="GPCR_Rhodpsn"/>
</dbReference>
<proteinExistence type="inferred from homology"/>
<dbReference type="PROSITE" id="PS00237">
    <property type="entry name" value="G_PROTEIN_RECEP_F1_1"/>
    <property type="match status" value="1"/>
</dbReference>
<dbReference type="GO" id="GO:0004993">
    <property type="term" value="F:G protein-coupled serotonin receptor activity"/>
    <property type="evidence" value="ECO:0007669"/>
    <property type="project" value="UniProtKB-ARBA"/>
</dbReference>
<organism evidence="14 15">
    <name type="scientific">Acanthaster planci</name>
    <name type="common">Crown-of-thorns starfish</name>
    <dbReference type="NCBI Taxonomy" id="133434"/>
    <lineage>
        <taxon>Eukaryota</taxon>
        <taxon>Metazoa</taxon>
        <taxon>Echinodermata</taxon>
        <taxon>Eleutherozoa</taxon>
        <taxon>Asterozoa</taxon>
        <taxon>Asteroidea</taxon>
        <taxon>Valvatacea</taxon>
        <taxon>Valvatida</taxon>
        <taxon>Acanthasteridae</taxon>
        <taxon>Acanthaster</taxon>
    </lineage>
</organism>
<evidence type="ECO:0000256" key="12">
    <source>
        <dbReference type="SAM" id="Phobius"/>
    </source>
</evidence>
<evidence type="ECO:0000256" key="11">
    <source>
        <dbReference type="SAM" id="MobiDB-lite"/>
    </source>
</evidence>
<evidence type="ECO:0000256" key="8">
    <source>
        <dbReference type="ARBA" id="ARBA00023170"/>
    </source>
</evidence>
<comment type="subcellular location">
    <subcellularLocation>
        <location evidence="1">Cell membrane</location>
        <topology evidence="1">Multi-pass membrane protein</topology>
    </subcellularLocation>
</comment>
<dbReference type="Gene3D" id="1.20.1070.10">
    <property type="entry name" value="Rhodopsin 7-helix transmembrane proteins"/>
    <property type="match status" value="1"/>
</dbReference>
<feature type="compositionally biased region" description="Low complexity" evidence="11">
    <location>
        <begin position="278"/>
        <end position="294"/>
    </location>
</feature>
<keyword evidence="5 10" id="KW-0297">G-protein coupled receptor</keyword>
<evidence type="ECO:0000256" key="7">
    <source>
        <dbReference type="ARBA" id="ARBA00023157"/>
    </source>
</evidence>
<dbReference type="Pfam" id="PF00001">
    <property type="entry name" value="7tm_1"/>
    <property type="match status" value="1"/>
</dbReference>
<dbReference type="PANTHER" id="PTHR24248:SF199">
    <property type="entry name" value="IP13425P-RELATED"/>
    <property type="match status" value="1"/>
</dbReference>
<dbReference type="AlphaFoldDB" id="A0A8B7XKL8"/>
<feature type="transmembrane region" description="Helical" evidence="12">
    <location>
        <begin position="196"/>
        <end position="222"/>
    </location>
</feature>
<dbReference type="GeneID" id="110974204"/>
<dbReference type="GO" id="GO:0005886">
    <property type="term" value="C:plasma membrane"/>
    <property type="evidence" value="ECO:0007669"/>
    <property type="project" value="UniProtKB-SubCell"/>
</dbReference>
<dbReference type="PROSITE" id="PS50262">
    <property type="entry name" value="G_PROTEIN_RECEP_F1_2"/>
    <property type="match status" value="1"/>
</dbReference>
<keyword evidence="8 10" id="KW-0675">Receptor</keyword>
<evidence type="ECO:0000256" key="2">
    <source>
        <dbReference type="ARBA" id="ARBA00022475"/>
    </source>
</evidence>
<dbReference type="OrthoDB" id="10428862at2759"/>
<dbReference type="PRINTS" id="PR00237">
    <property type="entry name" value="GPCRRHODOPSN"/>
</dbReference>
<evidence type="ECO:0000259" key="13">
    <source>
        <dbReference type="PROSITE" id="PS50262"/>
    </source>
</evidence>
<feature type="transmembrane region" description="Helical" evidence="12">
    <location>
        <begin position="107"/>
        <end position="134"/>
    </location>
</feature>
<evidence type="ECO:0000256" key="10">
    <source>
        <dbReference type="RuleBase" id="RU000688"/>
    </source>
</evidence>
<dbReference type="GO" id="GO:0071880">
    <property type="term" value="P:adenylate cyclase-activating adrenergic receptor signaling pathway"/>
    <property type="evidence" value="ECO:0007669"/>
    <property type="project" value="TreeGrafter"/>
</dbReference>
<name>A0A8B7XKL8_ACAPL</name>
<keyword evidence="14" id="KW-1185">Reference proteome</keyword>
<dbReference type="GO" id="GO:0043410">
    <property type="term" value="P:positive regulation of MAPK cascade"/>
    <property type="evidence" value="ECO:0007669"/>
    <property type="project" value="TreeGrafter"/>
</dbReference>